<evidence type="ECO:0000256" key="4">
    <source>
        <dbReference type="ARBA" id="ARBA00022771"/>
    </source>
</evidence>
<keyword evidence="8" id="KW-0804">Transcription</keyword>
<evidence type="ECO:0000313" key="14">
    <source>
        <dbReference type="Proteomes" id="UP000076871"/>
    </source>
</evidence>
<evidence type="ECO:0000256" key="8">
    <source>
        <dbReference type="ARBA" id="ARBA00023163"/>
    </source>
</evidence>
<reference evidence="13 14" key="1">
    <citation type="journal article" date="2016" name="Mol. Biol. Evol.">
        <title>Comparative Genomics of Early-Diverging Mushroom-Forming Fungi Provides Insights into the Origins of Lignocellulose Decay Capabilities.</title>
        <authorList>
            <person name="Nagy L.G."/>
            <person name="Riley R."/>
            <person name="Tritt A."/>
            <person name="Adam C."/>
            <person name="Daum C."/>
            <person name="Floudas D."/>
            <person name="Sun H."/>
            <person name="Yadav J.S."/>
            <person name="Pangilinan J."/>
            <person name="Larsson K.H."/>
            <person name="Matsuura K."/>
            <person name="Barry K."/>
            <person name="Labutti K."/>
            <person name="Kuo R."/>
            <person name="Ohm R.A."/>
            <person name="Bhattacharya S.S."/>
            <person name="Shirouzu T."/>
            <person name="Yoshinaga Y."/>
            <person name="Martin F.M."/>
            <person name="Grigoriev I.V."/>
            <person name="Hibbett D.S."/>
        </authorList>
    </citation>
    <scope>NUCLEOTIDE SEQUENCE [LARGE SCALE GENOMIC DNA]</scope>
    <source>
        <strain evidence="13 14">93-53</strain>
    </source>
</reference>
<feature type="compositionally biased region" description="Low complexity" evidence="10">
    <location>
        <begin position="179"/>
        <end position="188"/>
    </location>
</feature>
<dbReference type="InParanoid" id="A0A165I1M4"/>
<protein>
    <recommendedName>
        <fullName evidence="15">RRN7-type domain-containing protein</fullName>
    </recommendedName>
</protein>
<keyword evidence="5" id="KW-0862">Zinc</keyword>
<evidence type="ECO:0000256" key="10">
    <source>
        <dbReference type="SAM" id="MobiDB-lite"/>
    </source>
</evidence>
<dbReference type="GO" id="GO:0070860">
    <property type="term" value="C:RNA polymerase I core factor complex"/>
    <property type="evidence" value="ECO:0007669"/>
    <property type="project" value="InterPro"/>
</dbReference>
<evidence type="ECO:0000256" key="6">
    <source>
        <dbReference type="ARBA" id="ARBA00023015"/>
    </source>
</evidence>
<name>A0A165I1M4_9APHY</name>
<dbReference type="GO" id="GO:0008270">
    <property type="term" value="F:zinc ion binding"/>
    <property type="evidence" value="ECO:0007669"/>
    <property type="project" value="UniProtKB-KW"/>
</dbReference>
<keyword evidence="3" id="KW-0479">Metal-binding</keyword>
<dbReference type="GeneID" id="63827431"/>
<dbReference type="Pfam" id="PF20644">
    <property type="entry name" value="Rrn7_cyclin_N"/>
    <property type="match status" value="1"/>
</dbReference>
<dbReference type="InterPro" id="IPR048540">
    <property type="entry name" value="Rrn7_cyclin_N"/>
</dbReference>
<evidence type="ECO:0000313" key="13">
    <source>
        <dbReference type="EMBL" id="KZT12475.1"/>
    </source>
</evidence>
<dbReference type="InterPro" id="IPR048538">
    <property type="entry name" value="Rrn7_cyclin_C"/>
</dbReference>
<dbReference type="PANTHER" id="PTHR31576">
    <property type="entry name" value="TATA BOX-BINDING PROTEIN-ASSOCIATED FACTOR RNA POLYMERASE I SUBUNIT B"/>
    <property type="match status" value="1"/>
</dbReference>
<organism evidence="13 14">
    <name type="scientific">Laetiporus sulphureus 93-53</name>
    <dbReference type="NCBI Taxonomy" id="1314785"/>
    <lineage>
        <taxon>Eukaryota</taxon>
        <taxon>Fungi</taxon>
        <taxon>Dikarya</taxon>
        <taxon>Basidiomycota</taxon>
        <taxon>Agaricomycotina</taxon>
        <taxon>Agaricomycetes</taxon>
        <taxon>Polyporales</taxon>
        <taxon>Laetiporus</taxon>
    </lineage>
</organism>
<sequence>MSSRNRCSVCGSKRWHKQPSSGLIFCREGHVLQNYRSENNEIEDWTGTHELRKRQITSQRERKDNLGQANSKPYHGERARFHYFQCLQLILRMQIVALKKAWHLPPEYEIVCRDTWALHLSLLPNPPPAEPFHYAQEERLANSRTQIASDGEMNPPKDANDGGGESSDQKHTEIEFETWEPPSFSSESSSEDEELEEDPVMKELMKENSVTPSHEDEFEDISRPRLSVKPAAKKVSQRSYDAPASNIAVLMVACWTLRLPVMYMDFIRLIETYELPYLEARRLLPASLTSHLTKHTAGALSPFHPPTPSKLHALTSKLAKLMFSRYSVYTPEMNALPMLWRAVRALCGTPTLYQLSKQMAKALSVPLVLNRPLFAHSANESHTERQWQKYDDAIKEVSLIAVVIVVLKLVYGLDGRERLPLERDDPACALPRLDEYLARVEEQNKNPNKDVPFSETTELSVLDMDDSTLDQFLDFCERALLPRENLSAGRNAEIDSFPLERRSTRMASEEASAQRSDLKPLRPTLISDDGMSLRPGQEIRIYKTQDAARPLPEQYETVIKRAAQWTGVPEDYVARLVENFERRLPRWRKTTERKEKGKGPSPVP</sequence>
<keyword evidence="9" id="KW-0539">Nucleus</keyword>
<gene>
    <name evidence="13" type="ORF">LAESUDRAFT_733156</name>
</gene>
<evidence type="ECO:0000256" key="3">
    <source>
        <dbReference type="ARBA" id="ARBA00022723"/>
    </source>
</evidence>
<dbReference type="EMBL" id="KV427605">
    <property type="protein sequence ID" value="KZT12475.1"/>
    <property type="molecule type" value="Genomic_DNA"/>
</dbReference>
<dbReference type="PANTHER" id="PTHR31576:SF2">
    <property type="entry name" value="TATA BOX-BINDING PROTEIN-ASSOCIATED FACTOR RNA POLYMERASE I SUBUNIT B"/>
    <property type="match status" value="1"/>
</dbReference>
<proteinExistence type="inferred from homology"/>
<evidence type="ECO:0000256" key="5">
    <source>
        <dbReference type="ARBA" id="ARBA00022833"/>
    </source>
</evidence>
<dbReference type="Pfam" id="PF20645">
    <property type="entry name" value="Rrn7_cyclin_C"/>
    <property type="match status" value="1"/>
</dbReference>
<feature type="domain" description="Rrn7/TAF1B C-terminal cyclin" evidence="12">
    <location>
        <begin position="304"/>
        <end position="479"/>
    </location>
</feature>
<evidence type="ECO:0000256" key="7">
    <source>
        <dbReference type="ARBA" id="ARBA00023125"/>
    </source>
</evidence>
<dbReference type="GO" id="GO:0042790">
    <property type="term" value="P:nucleolar large rRNA transcription by RNA polymerase I"/>
    <property type="evidence" value="ECO:0007669"/>
    <property type="project" value="TreeGrafter"/>
</dbReference>
<keyword evidence="7" id="KW-0238">DNA-binding</keyword>
<dbReference type="AlphaFoldDB" id="A0A165I1M4"/>
<dbReference type="GO" id="GO:0001164">
    <property type="term" value="F:RNA polymerase I core promoter sequence-specific DNA binding"/>
    <property type="evidence" value="ECO:0007669"/>
    <property type="project" value="InterPro"/>
</dbReference>
<keyword evidence="14" id="KW-1185">Reference proteome</keyword>
<evidence type="ECO:0000256" key="9">
    <source>
        <dbReference type="ARBA" id="ARBA00023242"/>
    </source>
</evidence>
<dbReference type="RefSeq" id="XP_040769985.1">
    <property type="nucleotide sequence ID" value="XM_040910402.1"/>
</dbReference>
<keyword evidence="6" id="KW-0805">Transcription regulation</keyword>
<accession>A0A165I1M4</accession>
<evidence type="ECO:0008006" key="15">
    <source>
        <dbReference type="Google" id="ProtNLM"/>
    </source>
</evidence>
<comment type="similarity">
    <text evidence="2">Belongs to the RRN7/TAF1B family.</text>
</comment>
<evidence type="ECO:0000256" key="2">
    <source>
        <dbReference type="ARBA" id="ARBA00006899"/>
    </source>
</evidence>
<evidence type="ECO:0000259" key="11">
    <source>
        <dbReference type="Pfam" id="PF20644"/>
    </source>
</evidence>
<feature type="domain" description="Rrn7/TAF1B N-terminal cyclin" evidence="11">
    <location>
        <begin position="87"/>
        <end position="285"/>
    </location>
</feature>
<feature type="region of interest" description="Disordered" evidence="10">
    <location>
        <begin position="146"/>
        <end position="198"/>
    </location>
</feature>
<keyword evidence="4" id="KW-0863">Zinc-finger</keyword>
<feature type="region of interest" description="Disordered" evidence="10">
    <location>
        <begin position="54"/>
        <end position="73"/>
    </location>
</feature>
<dbReference type="OrthoDB" id="428577at2759"/>
<dbReference type="InterPro" id="IPR033599">
    <property type="entry name" value="TAF1B/Rrn7"/>
</dbReference>
<dbReference type="Proteomes" id="UP000076871">
    <property type="component" value="Unassembled WGS sequence"/>
</dbReference>
<evidence type="ECO:0000256" key="1">
    <source>
        <dbReference type="ARBA" id="ARBA00004604"/>
    </source>
</evidence>
<evidence type="ECO:0000259" key="12">
    <source>
        <dbReference type="Pfam" id="PF20645"/>
    </source>
</evidence>
<comment type="subcellular location">
    <subcellularLocation>
        <location evidence="1">Nucleus</location>
        <location evidence="1">Nucleolus</location>
    </subcellularLocation>
</comment>
<feature type="compositionally biased region" description="Acidic residues" evidence="10">
    <location>
        <begin position="189"/>
        <end position="198"/>
    </location>
</feature>
<dbReference type="STRING" id="1314785.A0A165I1M4"/>
<dbReference type="FunCoup" id="A0A165I1M4">
    <property type="interactions" value="47"/>
</dbReference>